<sequence length="172" mass="19036">MGRNFIFGRSGILIRPYQKDAGGVGLNYLFDTNAAIELSKVYKEPYENEVQSLFGKLLVQGSLVFYSVITQAEFLSGKSKVNNIDFVNYFELEEAEEFLSVTPIIAKTAGNLRDKLSTMDQPIKIKMPDALILATAITHDLVLVTADADFRFSKILGVETFIFKPAAGIEGI</sequence>
<protein>
    <submittedName>
        <fullName evidence="9">Type II toxin-antitoxin system VapC family toxin</fullName>
    </submittedName>
</protein>
<comment type="cofactor">
    <cofactor evidence="1">
        <name>Mg(2+)</name>
        <dbReference type="ChEBI" id="CHEBI:18420"/>
    </cofactor>
</comment>
<evidence type="ECO:0000256" key="3">
    <source>
        <dbReference type="ARBA" id="ARBA00022722"/>
    </source>
</evidence>
<keyword evidence="3" id="KW-0540">Nuclease</keyword>
<evidence type="ECO:0000259" key="8">
    <source>
        <dbReference type="Pfam" id="PF01850"/>
    </source>
</evidence>
<keyword evidence="6" id="KW-0460">Magnesium</keyword>
<dbReference type="GO" id="GO:0016787">
    <property type="term" value="F:hydrolase activity"/>
    <property type="evidence" value="ECO:0007669"/>
    <property type="project" value="UniProtKB-KW"/>
</dbReference>
<keyword evidence="5" id="KW-0378">Hydrolase</keyword>
<dbReference type="EMBL" id="CP041217">
    <property type="protein sequence ID" value="QDH20182.1"/>
    <property type="molecule type" value="Genomic_DNA"/>
</dbReference>
<dbReference type="AlphaFoldDB" id="A0A4Y6URA4"/>
<evidence type="ECO:0000256" key="2">
    <source>
        <dbReference type="ARBA" id="ARBA00022649"/>
    </source>
</evidence>
<keyword evidence="10" id="KW-1185">Reference proteome</keyword>
<reference evidence="9 10" key="1">
    <citation type="submission" date="2019-06" db="EMBL/GenBank/DDBJ databases">
        <title>Saccharibacillus brassicae sp. nov., an endophytic bacterium isolated from Chinese cabbage seeds (Brassica pekinensis).</title>
        <authorList>
            <person name="Jiang L."/>
            <person name="Lee J."/>
            <person name="Kim S.W."/>
        </authorList>
    </citation>
    <scope>NUCLEOTIDE SEQUENCE [LARGE SCALE GENOMIC DNA]</scope>
    <source>
        <strain evidence="10">KCTC 43072 / ATSA2</strain>
    </source>
</reference>
<dbReference type="InterPro" id="IPR050556">
    <property type="entry name" value="Type_II_TA_system_RNase"/>
</dbReference>
<dbReference type="Proteomes" id="UP000316968">
    <property type="component" value="Chromosome"/>
</dbReference>
<feature type="domain" description="PIN" evidence="8">
    <location>
        <begin position="28"/>
        <end position="151"/>
    </location>
</feature>
<dbReference type="PANTHER" id="PTHR33653">
    <property type="entry name" value="RIBONUCLEASE VAPC2"/>
    <property type="match status" value="1"/>
</dbReference>
<keyword evidence="2" id="KW-1277">Toxin-antitoxin system</keyword>
<dbReference type="GO" id="GO:0004518">
    <property type="term" value="F:nuclease activity"/>
    <property type="evidence" value="ECO:0007669"/>
    <property type="project" value="UniProtKB-KW"/>
</dbReference>
<dbReference type="OrthoDB" id="9815354at2"/>
<evidence type="ECO:0000256" key="5">
    <source>
        <dbReference type="ARBA" id="ARBA00022801"/>
    </source>
</evidence>
<name>A0A4Y6URA4_SACBS</name>
<dbReference type="InterPro" id="IPR002716">
    <property type="entry name" value="PIN_dom"/>
</dbReference>
<dbReference type="SUPFAM" id="SSF88723">
    <property type="entry name" value="PIN domain-like"/>
    <property type="match status" value="1"/>
</dbReference>
<evidence type="ECO:0000256" key="6">
    <source>
        <dbReference type="ARBA" id="ARBA00022842"/>
    </source>
</evidence>
<evidence type="ECO:0000313" key="10">
    <source>
        <dbReference type="Proteomes" id="UP000316968"/>
    </source>
</evidence>
<dbReference type="GO" id="GO:0046872">
    <property type="term" value="F:metal ion binding"/>
    <property type="evidence" value="ECO:0007669"/>
    <property type="project" value="UniProtKB-KW"/>
</dbReference>
<dbReference type="InterPro" id="IPR029060">
    <property type="entry name" value="PIN-like_dom_sf"/>
</dbReference>
<comment type="similarity">
    <text evidence="7">Belongs to the PINc/VapC protein family.</text>
</comment>
<accession>A0A4Y6URA4</accession>
<evidence type="ECO:0000256" key="1">
    <source>
        <dbReference type="ARBA" id="ARBA00001946"/>
    </source>
</evidence>
<evidence type="ECO:0000256" key="7">
    <source>
        <dbReference type="ARBA" id="ARBA00038093"/>
    </source>
</evidence>
<proteinExistence type="inferred from homology"/>
<dbReference type="PANTHER" id="PTHR33653:SF1">
    <property type="entry name" value="RIBONUCLEASE VAPC2"/>
    <property type="match status" value="1"/>
</dbReference>
<evidence type="ECO:0000313" key="9">
    <source>
        <dbReference type="EMBL" id="QDH20182.1"/>
    </source>
</evidence>
<dbReference type="Pfam" id="PF01850">
    <property type="entry name" value="PIN"/>
    <property type="match status" value="1"/>
</dbReference>
<keyword evidence="4" id="KW-0479">Metal-binding</keyword>
<dbReference type="Gene3D" id="3.40.50.1010">
    <property type="entry name" value="5'-nuclease"/>
    <property type="match status" value="1"/>
</dbReference>
<organism evidence="9 10">
    <name type="scientific">Saccharibacillus brassicae</name>
    <dbReference type="NCBI Taxonomy" id="2583377"/>
    <lineage>
        <taxon>Bacteria</taxon>
        <taxon>Bacillati</taxon>
        <taxon>Bacillota</taxon>
        <taxon>Bacilli</taxon>
        <taxon>Bacillales</taxon>
        <taxon>Paenibacillaceae</taxon>
        <taxon>Saccharibacillus</taxon>
    </lineage>
</organism>
<gene>
    <name evidence="9" type="ORF">FFV09_04500</name>
</gene>
<dbReference type="KEGG" id="saca:FFV09_04500"/>
<evidence type="ECO:0000256" key="4">
    <source>
        <dbReference type="ARBA" id="ARBA00022723"/>
    </source>
</evidence>